<feature type="chain" id="PRO_5002946692" description="Lipoprotein" evidence="1">
    <location>
        <begin position="21"/>
        <end position="291"/>
    </location>
</feature>
<dbReference type="KEGG" id="bcv:Bcav_0050"/>
<name>C5BUU2_BEUC1</name>
<gene>
    <name evidence="2" type="ordered locus">Bcav_0050</name>
</gene>
<keyword evidence="3" id="KW-1185">Reference proteome</keyword>
<feature type="signal peptide" evidence="1">
    <location>
        <begin position="1"/>
        <end position="20"/>
    </location>
</feature>
<organism evidence="2 3">
    <name type="scientific">Beutenbergia cavernae (strain ATCC BAA-8 / DSM 12333 / CCUG 43141 / JCM 11478 / NBRC 16432 / NCIMB 13614 / HKI 0122)</name>
    <dbReference type="NCBI Taxonomy" id="471853"/>
    <lineage>
        <taxon>Bacteria</taxon>
        <taxon>Bacillati</taxon>
        <taxon>Actinomycetota</taxon>
        <taxon>Actinomycetes</taxon>
        <taxon>Micrococcales</taxon>
        <taxon>Beutenbergiaceae</taxon>
        <taxon>Beutenbergia</taxon>
    </lineage>
</organism>
<sequence length="291" mass="30592">MVPRRAAALACALAASLAAAACTPPAPFPHEALDGLSVEVYQGRIDWGERVIELRITNDGEVPLVVTGANLEAPITAQNEPKTADRTVALRPGITRAMYVRLGVPLCGEIGDGGAHAVLDVETEDGLAARVEVPAADPDGYLDRAHSEDCAEQAFAAGATATFGDDVRIEERDGHLVGGLELTVVPVPGGPEVSVAEVGGTQLLAPLGGPVWSDPALLDLPDDGARVTLWFTAVRCDQHAYADDKRGKFVPIRSVVDGVAEDLFYVHLPQATRRSLGEYFALACGWDVDLG</sequence>
<dbReference type="AlphaFoldDB" id="C5BUU2"/>
<dbReference type="Proteomes" id="UP000007962">
    <property type="component" value="Chromosome"/>
</dbReference>
<accession>C5BUU2</accession>
<proteinExistence type="predicted"/>
<dbReference type="PROSITE" id="PS51257">
    <property type="entry name" value="PROKAR_LIPOPROTEIN"/>
    <property type="match status" value="1"/>
</dbReference>
<dbReference type="HOGENOM" id="CLU_926782_0_0_11"/>
<keyword evidence="1" id="KW-0732">Signal</keyword>
<evidence type="ECO:0000313" key="2">
    <source>
        <dbReference type="EMBL" id="ACQ78316.1"/>
    </source>
</evidence>
<dbReference type="RefSeq" id="WP_012725096.1">
    <property type="nucleotide sequence ID" value="NC_012669.1"/>
</dbReference>
<dbReference type="STRING" id="471853.Bcav_0050"/>
<protein>
    <recommendedName>
        <fullName evidence="4">Lipoprotein</fullName>
    </recommendedName>
</protein>
<dbReference type="EMBL" id="CP001618">
    <property type="protein sequence ID" value="ACQ78316.1"/>
    <property type="molecule type" value="Genomic_DNA"/>
</dbReference>
<evidence type="ECO:0000256" key="1">
    <source>
        <dbReference type="SAM" id="SignalP"/>
    </source>
</evidence>
<evidence type="ECO:0008006" key="4">
    <source>
        <dbReference type="Google" id="ProtNLM"/>
    </source>
</evidence>
<evidence type="ECO:0000313" key="3">
    <source>
        <dbReference type="Proteomes" id="UP000007962"/>
    </source>
</evidence>
<dbReference type="eggNOG" id="ENOG5032XE8">
    <property type="taxonomic scope" value="Bacteria"/>
</dbReference>
<dbReference type="OrthoDB" id="3784033at2"/>
<reference evidence="2 3" key="1">
    <citation type="journal article" date="2009" name="Stand. Genomic Sci.">
        <title>Complete genome sequence of Beutenbergia cavernae type strain (HKI 0122).</title>
        <authorList>
            <person name="Land M."/>
            <person name="Pukall R."/>
            <person name="Abt B."/>
            <person name="Goker M."/>
            <person name="Rohde M."/>
            <person name="Glavina Del Rio T."/>
            <person name="Tice H."/>
            <person name="Copeland A."/>
            <person name="Cheng J.F."/>
            <person name="Lucas S."/>
            <person name="Chen F."/>
            <person name="Nolan M."/>
            <person name="Bruce D."/>
            <person name="Goodwin L."/>
            <person name="Pitluck S."/>
            <person name="Ivanova N."/>
            <person name="Mavromatis K."/>
            <person name="Ovchinnikova G."/>
            <person name="Pati A."/>
            <person name="Chen A."/>
            <person name="Palaniappan K."/>
            <person name="Hauser L."/>
            <person name="Chang Y.J."/>
            <person name="Jefferies C.C."/>
            <person name="Saunders E."/>
            <person name="Brettin T."/>
            <person name="Detter J.C."/>
            <person name="Han C."/>
            <person name="Chain P."/>
            <person name="Bristow J."/>
            <person name="Eisen J.A."/>
            <person name="Markowitz V."/>
            <person name="Hugenholtz P."/>
            <person name="Kyrpides N.C."/>
            <person name="Klenk H.P."/>
            <person name="Lapidus A."/>
        </authorList>
    </citation>
    <scope>NUCLEOTIDE SEQUENCE [LARGE SCALE GENOMIC DNA]</scope>
    <source>
        <strain evidence="3">ATCC BAA-8 / DSM 12333 / NBRC 16432</strain>
    </source>
</reference>